<reference evidence="2" key="1">
    <citation type="submission" date="2013-12" db="EMBL/GenBank/DDBJ databases">
        <title>The Genome Sequence of Aphanomyces invadans NJM9701.</title>
        <authorList>
            <consortium name="The Broad Institute Genomics Platform"/>
            <person name="Russ C."/>
            <person name="Tyler B."/>
            <person name="van West P."/>
            <person name="Dieguez-Uribeondo J."/>
            <person name="Young S.K."/>
            <person name="Zeng Q."/>
            <person name="Gargeya S."/>
            <person name="Fitzgerald M."/>
            <person name="Abouelleil A."/>
            <person name="Alvarado L."/>
            <person name="Chapman S.B."/>
            <person name="Gainer-Dewar J."/>
            <person name="Goldberg J."/>
            <person name="Griggs A."/>
            <person name="Gujja S."/>
            <person name="Hansen M."/>
            <person name="Howarth C."/>
            <person name="Imamovic A."/>
            <person name="Ireland A."/>
            <person name="Larimer J."/>
            <person name="McCowan C."/>
            <person name="Murphy C."/>
            <person name="Pearson M."/>
            <person name="Poon T.W."/>
            <person name="Priest M."/>
            <person name="Roberts A."/>
            <person name="Saif S."/>
            <person name="Shea T."/>
            <person name="Sykes S."/>
            <person name="Wortman J."/>
            <person name="Nusbaum C."/>
            <person name="Birren B."/>
        </authorList>
    </citation>
    <scope>NUCLEOTIDE SEQUENCE [LARGE SCALE GENOMIC DNA]</scope>
    <source>
        <strain evidence="2">NJM9701</strain>
    </source>
</reference>
<dbReference type="RefSeq" id="XP_008871428.1">
    <property type="nucleotide sequence ID" value="XM_008873206.1"/>
</dbReference>
<evidence type="ECO:0000313" key="2">
    <source>
        <dbReference type="EMBL" id="ETV99652.1"/>
    </source>
</evidence>
<feature type="chain" id="PRO_5001537839" description="RxLR effector protein" evidence="1">
    <location>
        <begin position="19"/>
        <end position="126"/>
    </location>
</feature>
<dbReference type="GeneID" id="20084771"/>
<evidence type="ECO:0000256" key="1">
    <source>
        <dbReference type="SAM" id="SignalP"/>
    </source>
</evidence>
<organism evidence="2">
    <name type="scientific">Aphanomyces invadans</name>
    <dbReference type="NCBI Taxonomy" id="157072"/>
    <lineage>
        <taxon>Eukaryota</taxon>
        <taxon>Sar</taxon>
        <taxon>Stramenopiles</taxon>
        <taxon>Oomycota</taxon>
        <taxon>Saprolegniomycetes</taxon>
        <taxon>Saprolegniales</taxon>
        <taxon>Verrucalvaceae</taxon>
        <taxon>Aphanomyces</taxon>
    </lineage>
</organism>
<keyword evidence="1" id="KW-0732">Signal</keyword>
<protein>
    <recommendedName>
        <fullName evidence="3">RxLR effector protein</fullName>
    </recommendedName>
</protein>
<name>A0A024U201_9STRA</name>
<feature type="signal peptide" evidence="1">
    <location>
        <begin position="1"/>
        <end position="18"/>
    </location>
</feature>
<sequence>MWHKVVVAAAAAASVTSAHVPDMNATQALNLTASESDVLFPAAEVFPYGRELFKKFLNELNMHHVEGHPLSTLEYNEAVDGVEDLIEGRWSFNHAFNAKVKHGVLKLMSRMSPEELEQLLTMSRMT</sequence>
<dbReference type="OrthoDB" id="75142at2759"/>
<proteinExistence type="predicted"/>
<evidence type="ECO:0008006" key="3">
    <source>
        <dbReference type="Google" id="ProtNLM"/>
    </source>
</evidence>
<dbReference type="AlphaFoldDB" id="A0A024U201"/>
<accession>A0A024U201</accession>
<dbReference type="EMBL" id="KI913966">
    <property type="protein sequence ID" value="ETV99652.1"/>
    <property type="molecule type" value="Genomic_DNA"/>
</dbReference>
<dbReference type="VEuPathDB" id="FungiDB:H310_07721"/>
<gene>
    <name evidence="2" type="ORF">H310_07721</name>
</gene>